<dbReference type="STRING" id="1577791.Mpt1_c11140"/>
<accession>A0A0A7LD33</accession>
<keyword evidence="1 4" id="KW-0560">Oxidoreductase</keyword>
<dbReference type="InterPro" id="IPR015590">
    <property type="entry name" value="Aldehyde_DH_dom"/>
</dbReference>
<feature type="domain" description="Aldehyde dehydrogenase" evidence="3">
    <location>
        <begin position="41"/>
        <end position="445"/>
    </location>
</feature>
<dbReference type="Proteomes" id="UP000030787">
    <property type="component" value="Chromosome"/>
</dbReference>
<sequence>MNSAIRQFDDEKFEAAFQAVLQLKKKDHPAYVGGMKVASGHEFVVKSPVDDTISFGAFQEPEDGTVRWAVDVAAKVHPTWAGTPLKNRIEFFVDLLEMIKTQRYRLAAAVLISSGMTRQESVSEVDRLIEVISGCISNEGIKRGKTGVWGIITSYNSPLASPVGHAVAAMIAGNAVIVMPSRYCPEPVYMVYDMMESVALPSGVMNLLIDRKDLAYEQLANDPEIGGILISGSAEYLDEMMFLHVDDELKVLNELKGMNPIIVHKPGDPKGTVDEILSSAFRYSGQRLFSTSKIIITAEDSNKIINLLLERARDLKIGDPADADVFSGPIISEVNAKKFVNKTQGVKGNILYGAKKVNNEFTQNGSYFTPAIISGLDEDSELMFMDTGLPILCIKTVRDFDAAMDEVENTECGLSAGIMSKDPRAIERFMAEVDVMYKFVNKGNTDLKPAVYATPEAFLK</sequence>
<dbReference type="InterPro" id="IPR050485">
    <property type="entry name" value="Proline_metab_enzyme"/>
</dbReference>
<dbReference type="GO" id="GO:0047533">
    <property type="term" value="F:2,5-dioxovalerate dehydrogenase (NADP+) activity"/>
    <property type="evidence" value="ECO:0007669"/>
    <property type="project" value="UniProtKB-EC"/>
</dbReference>
<dbReference type="EC" id="1.2.1.26" evidence="4"/>
<dbReference type="KEGG" id="mear:Mpt1_c11140"/>
<dbReference type="InterPro" id="IPR016161">
    <property type="entry name" value="Ald_DH/histidinol_DH"/>
</dbReference>
<dbReference type="Pfam" id="PF00171">
    <property type="entry name" value="Aldedh"/>
    <property type="match status" value="1"/>
</dbReference>
<evidence type="ECO:0000313" key="4">
    <source>
        <dbReference type="EMBL" id="AIZ56979.1"/>
    </source>
</evidence>
<dbReference type="RefSeq" id="WP_048113914.1">
    <property type="nucleotide sequence ID" value="NZ_CP010070.1"/>
</dbReference>
<proteinExistence type="predicted"/>
<dbReference type="GeneID" id="24818776"/>
<evidence type="ECO:0000259" key="3">
    <source>
        <dbReference type="Pfam" id="PF00171"/>
    </source>
</evidence>
<evidence type="ECO:0000256" key="1">
    <source>
        <dbReference type="ARBA" id="ARBA00023002"/>
    </source>
</evidence>
<dbReference type="GO" id="GO:0009898">
    <property type="term" value="C:cytoplasmic side of plasma membrane"/>
    <property type="evidence" value="ECO:0007669"/>
    <property type="project" value="TreeGrafter"/>
</dbReference>
<evidence type="ECO:0000256" key="2">
    <source>
        <dbReference type="ARBA" id="ARBA00023027"/>
    </source>
</evidence>
<dbReference type="EMBL" id="CP010070">
    <property type="protein sequence ID" value="AIZ56979.1"/>
    <property type="molecule type" value="Genomic_DNA"/>
</dbReference>
<dbReference type="PANTHER" id="PTHR42862">
    <property type="entry name" value="DELTA-1-PYRROLINE-5-CARBOXYLATE DEHYDROGENASE 1, ISOFORM A-RELATED"/>
    <property type="match status" value="1"/>
</dbReference>
<dbReference type="AlphaFoldDB" id="A0A0A7LD33"/>
<reference evidence="4 5" key="1">
    <citation type="journal article" date="2014" name="Appl. Environ. Microbiol.">
        <title>Comparative Genome Analysis of 'Candidatus Methanoplasma termitum' Indicates a New Mode of Energy Metabolism in the Seventh Order of Methanogens.</title>
        <authorList>
            <person name="Lang K."/>
            <person name="Schuldes J."/>
            <person name="Klingl A."/>
            <person name="Poehlein A."/>
            <person name="Daniel R."/>
            <person name="Brune A."/>
        </authorList>
    </citation>
    <scope>NUCLEOTIDE SEQUENCE [LARGE SCALE GENOMIC DNA]</scope>
    <source>
        <strain evidence="5">Mpt1</strain>
    </source>
</reference>
<evidence type="ECO:0000313" key="5">
    <source>
        <dbReference type="Proteomes" id="UP000030787"/>
    </source>
</evidence>
<keyword evidence="2" id="KW-0520">NAD</keyword>
<organism evidence="4 5">
    <name type="scientific">Candidatus Methanoplasma termitum</name>
    <dbReference type="NCBI Taxonomy" id="1577791"/>
    <lineage>
        <taxon>Archaea</taxon>
        <taxon>Methanobacteriati</taxon>
        <taxon>Thermoplasmatota</taxon>
        <taxon>Thermoplasmata</taxon>
        <taxon>Methanomassiliicoccales</taxon>
        <taxon>Methanomassiliicoccaceae</taxon>
        <taxon>Candidatus Methanoplasma</taxon>
    </lineage>
</organism>
<dbReference type="GO" id="GO:0003842">
    <property type="term" value="F:L-glutamate gamma-semialdehyde dehydrogenase activity"/>
    <property type="evidence" value="ECO:0007669"/>
    <property type="project" value="TreeGrafter"/>
</dbReference>
<dbReference type="SUPFAM" id="SSF53720">
    <property type="entry name" value="ALDH-like"/>
    <property type="match status" value="1"/>
</dbReference>
<dbReference type="HOGENOM" id="CLU_005391_5_1_2"/>
<dbReference type="Gene3D" id="3.40.309.10">
    <property type="entry name" value="Aldehyde Dehydrogenase, Chain A, domain 2"/>
    <property type="match status" value="1"/>
</dbReference>
<dbReference type="PANTHER" id="PTHR42862:SF1">
    <property type="entry name" value="DELTA-1-PYRROLINE-5-CARBOXYLATE DEHYDROGENASE 2, ISOFORM A-RELATED"/>
    <property type="match status" value="1"/>
</dbReference>
<name>A0A0A7LD33_9ARCH</name>
<dbReference type="InterPro" id="IPR016162">
    <property type="entry name" value="Ald_DH_N"/>
</dbReference>
<dbReference type="Gene3D" id="3.40.605.10">
    <property type="entry name" value="Aldehyde Dehydrogenase, Chain A, domain 1"/>
    <property type="match status" value="1"/>
</dbReference>
<keyword evidence="5" id="KW-1185">Reference proteome</keyword>
<dbReference type="OrthoDB" id="6342at2157"/>
<dbReference type="GO" id="GO:0010133">
    <property type="term" value="P:L-proline catabolic process to L-glutamate"/>
    <property type="evidence" value="ECO:0007669"/>
    <property type="project" value="TreeGrafter"/>
</dbReference>
<gene>
    <name evidence="4" type="primary">aldhT</name>
    <name evidence="4" type="ORF">Mpt1_c11140</name>
</gene>
<protein>
    <submittedName>
        <fullName evidence="4">AldhT protein</fullName>
        <ecNumber evidence="4">1.2.1.26</ecNumber>
    </submittedName>
</protein>
<dbReference type="InterPro" id="IPR016163">
    <property type="entry name" value="Ald_DH_C"/>
</dbReference>